<dbReference type="Gene3D" id="4.10.240.10">
    <property type="entry name" value="Zn(2)-C6 fungal-type DNA-binding domain"/>
    <property type="match status" value="1"/>
</dbReference>
<dbReference type="PANTHER" id="PTHR31001:SF85">
    <property type="entry name" value="ZN(II)2CYS6 TRANSCRIPTION FACTOR (EUROFUNG)"/>
    <property type="match status" value="1"/>
</dbReference>
<evidence type="ECO:0000313" key="5">
    <source>
        <dbReference type="EMBL" id="KPM42801.1"/>
    </source>
</evidence>
<dbReference type="GO" id="GO:0008270">
    <property type="term" value="F:zinc ion binding"/>
    <property type="evidence" value="ECO:0007669"/>
    <property type="project" value="InterPro"/>
</dbReference>
<comment type="subcellular location">
    <subcellularLocation>
        <location evidence="1">Nucleus</location>
    </subcellularLocation>
</comment>
<dbReference type="PROSITE" id="PS00463">
    <property type="entry name" value="ZN2_CY6_FUNGAL_1"/>
    <property type="match status" value="1"/>
</dbReference>
<evidence type="ECO:0000256" key="2">
    <source>
        <dbReference type="ARBA" id="ARBA00022723"/>
    </source>
</evidence>
<dbReference type="InterPro" id="IPR050613">
    <property type="entry name" value="Sec_Metabolite_Reg"/>
</dbReference>
<reference evidence="5 6" key="1">
    <citation type="submission" date="2015-09" db="EMBL/GenBank/DDBJ databases">
        <title>Draft genome of a European isolate of the apple canker pathogen Neonectria ditissima.</title>
        <authorList>
            <person name="Gomez-Cortecero A."/>
            <person name="Harrison R.J."/>
            <person name="Armitage A.D."/>
        </authorList>
    </citation>
    <scope>NUCLEOTIDE SEQUENCE [LARGE SCALE GENOMIC DNA]</scope>
    <source>
        <strain evidence="5 6">R09/05</strain>
    </source>
</reference>
<evidence type="ECO:0000313" key="6">
    <source>
        <dbReference type="Proteomes" id="UP000050424"/>
    </source>
</evidence>
<evidence type="ECO:0000256" key="1">
    <source>
        <dbReference type="ARBA" id="ARBA00004123"/>
    </source>
</evidence>
<dbReference type="SMART" id="SM00066">
    <property type="entry name" value="GAL4"/>
    <property type="match status" value="1"/>
</dbReference>
<dbReference type="GO" id="GO:0003677">
    <property type="term" value="F:DNA binding"/>
    <property type="evidence" value="ECO:0007669"/>
    <property type="project" value="InterPro"/>
</dbReference>
<gene>
    <name evidence="5" type="ORF">AK830_g3739</name>
</gene>
<dbReference type="PANTHER" id="PTHR31001">
    <property type="entry name" value="UNCHARACTERIZED TRANSCRIPTIONAL REGULATORY PROTEIN"/>
    <property type="match status" value="1"/>
</dbReference>
<dbReference type="GO" id="GO:0000981">
    <property type="term" value="F:DNA-binding transcription factor activity, RNA polymerase II-specific"/>
    <property type="evidence" value="ECO:0007669"/>
    <property type="project" value="InterPro"/>
</dbReference>
<evidence type="ECO:0000256" key="3">
    <source>
        <dbReference type="ARBA" id="ARBA00023242"/>
    </source>
</evidence>
<dbReference type="CDD" id="cd00067">
    <property type="entry name" value="GAL4"/>
    <property type="match status" value="1"/>
</dbReference>
<dbReference type="PROSITE" id="PS50048">
    <property type="entry name" value="ZN2_CY6_FUNGAL_2"/>
    <property type="match status" value="1"/>
</dbReference>
<dbReference type="InterPro" id="IPR001138">
    <property type="entry name" value="Zn2Cys6_DnaBD"/>
</dbReference>
<sequence length="646" mass="73229">MTPVPAPKHACSLCARRKVKCDKRDPCSNCLKAQAQCSYEAPIPSRPRKRAADEDLLARLALYEDLMRKHSVDFTHCANTWVSEGLEGKLLKDSDSQSPAPITSFPKENTAPRVERCLWSTLDSELKYPPIQHLWHKEDALLNPLPPLQTAPADPQPDLDKLHPEPRSIYRLWHAFVESVNPLTKIIHVPSLQPRILDASWDPSAASKSLKAMLFAIYTQAVSSMPADDCMASFDETRDVLFIRYRAATFRALVDAEFLTTRDFEVLQAFVLFLLADPESDLTSTLTGAAIRLGQKMGLHRENADPEMSFFDKEMRVRLWCQLCGLDSRSRAVITPGMNPPPSELGDIRLPMNINDADLHPDMDGAPVEHNNPTEMMCVLTKFAVTGWLRTSPTAAIIFENIFQGPARGKLSFEREDEAVNELEAMYNEKLFHNWDKRIPLHEFTHAMASLAIARMRFKIHHPRGRATATGGDVLMTRRESDMLFESAVVSLEMVEVAMRSKFSSHLFTHMHMTSKFQVDAYIYVISDLRWRCSGDRVALAWKLVEDLYDKHPELINDTENPFFTSLGNLTLEAWEARRKVLVLGQGAREADVTPHFIQSLWNKRQSRNEASIQALAGSEPNALDGLRLMSDIDFDLDCWNDFLQL</sequence>
<evidence type="ECO:0000259" key="4">
    <source>
        <dbReference type="PROSITE" id="PS50048"/>
    </source>
</evidence>
<keyword evidence="6" id="KW-1185">Reference proteome</keyword>
<dbReference type="InterPro" id="IPR036864">
    <property type="entry name" value="Zn2-C6_fun-type_DNA-bd_sf"/>
</dbReference>
<dbReference type="EMBL" id="LKCW01000042">
    <property type="protein sequence ID" value="KPM42801.1"/>
    <property type="molecule type" value="Genomic_DNA"/>
</dbReference>
<accession>A0A0P7BPK0</accession>
<keyword evidence="3" id="KW-0539">Nucleus</keyword>
<dbReference type="Pfam" id="PF04082">
    <property type="entry name" value="Fungal_trans"/>
    <property type="match status" value="1"/>
</dbReference>
<dbReference type="GO" id="GO:0006351">
    <property type="term" value="P:DNA-templated transcription"/>
    <property type="evidence" value="ECO:0007669"/>
    <property type="project" value="InterPro"/>
</dbReference>
<dbReference type="SUPFAM" id="SSF57701">
    <property type="entry name" value="Zn2/Cys6 DNA-binding domain"/>
    <property type="match status" value="1"/>
</dbReference>
<dbReference type="AlphaFoldDB" id="A0A0P7BPK0"/>
<feature type="domain" description="Zn(2)-C6 fungal-type" evidence="4">
    <location>
        <begin position="10"/>
        <end position="39"/>
    </location>
</feature>
<name>A0A0P7BPK0_9HYPO</name>
<dbReference type="GO" id="GO:0005634">
    <property type="term" value="C:nucleus"/>
    <property type="evidence" value="ECO:0007669"/>
    <property type="project" value="UniProtKB-SubCell"/>
</dbReference>
<dbReference type="STRING" id="78410.A0A0P7BPK0"/>
<dbReference type="CDD" id="cd12148">
    <property type="entry name" value="fungal_TF_MHR"/>
    <property type="match status" value="1"/>
</dbReference>
<dbReference type="Proteomes" id="UP000050424">
    <property type="component" value="Unassembled WGS sequence"/>
</dbReference>
<protein>
    <recommendedName>
        <fullName evidence="4">Zn(2)-C6 fungal-type domain-containing protein</fullName>
    </recommendedName>
</protein>
<dbReference type="OrthoDB" id="2269373at2759"/>
<comment type="caution">
    <text evidence="5">The sequence shown here is derived from an EMBL/GenBank/DDBJ whole genome shotgun (WGS) entry which is preliminary data.</text>
</comment>
<proteinExistence type="predicted"/>
<keyword evidence="2" id="KW-0479">Metal-binding</keyword>
<dbReference type="Pfam" id="PF00172">
    <property type="entry name" value="Zn_clus"/>
    <property type="match status" value="1"/>
</dbReference>
<dbReference type="InterPro" id="IPR007219">
    <property type="entry name" value="XnlR_reg_dom"/>
</dbReference>
<organism evidence="5 6">
    <name type="scientific">Neonectria ditissima</name>
    <dbReference type="NCBI Taxonomy" id="78410"/>
    <lineage>
        <taxon>Eukaryota</taxon>
        <taxon>Fungi</taxon>
        <taxon>Dikarya</taxon>
        <taxon>Ascomycota</taxon>
        <taxon>Pezizomycotina</taxon>
        <taxon>Sordariomycetes</taxon>
        <taxon>Hypocreomycetidae</taxon>
        <taxon>Hypocreales</taxon>
        <taxon>Nectriaceae</taxon>
        <taxon>Neonectria</taxon>
    </lineage>
</organism>